<proteinExistence type="predicted"/>
<dbReference type="GO" id="GO:0047372">
    <property type="term" value="F:monoacylglycerol lipase activity"/>
    <property type="evidence" value="ECO:0007669"/>
    <property type="project" value="TreeGrafter"/>
</dbReference>
<dbReference type="InterPro" id="IPR029058">
    <property type="entry name" value="AB_hydrolase_fold"/>
</dbReference>
<feature type="domain" description="AB hydrolase-1" evidence="2">
    <location>
        <begin position="79"/>
        <end position="314"/>
    </location>
</feature>
<comment type="caution">
    <text evidence="4">The sequence shown here is derived from an EMBL/GenBank/DDBJ whole genome shotgun (WGS) entry which is preliminary data.</text>
</comment>
<name>A0A6L6GG33_9GAMM</name>
<dbReference type="EMBL" id="JAXHPO010000023">
    <property type="protein sequence ID" value="MDY6550427.1"/>
    <property type="molecule type" value="Genomic_DNA"/>
</dbReference>
<dbReference type="GO" id="GO:0016020">
    <property type="term" value="C:membrane"/>
    <property type="evidence" value="ECO:0007669"/>
    <property type="project" value="TreeGrafter"/>
</dbReference>
<evidence type="ECO:0000313" key="3">
    <source>
        <dbReference type="EMBL" id="MDY6550427.1"/>
    </source>
</evidence>
<dbReference type="SUPFAM" id="SSF53474">
    <property type="entry name" value="alpha/beta-Hydrolases"/>
    <property type="match status" value="1"/>
</dbReference>
<dbReference type="PANTHER" id="PTHR43798">
    <property type="entry name" value="MONOACYLGLYCEROL LIPASE"/>
    <property type="match status" value="1"/>
</dbReference>
<gene>
    <name evidence="4" type="ORF">GIX10_08350</name>
    <name evidence="3" type="ORF">SKM48_06630</name>
</gene>
<dbReference type="Gene3D" id="3.40.50.1820">
    <property type="entry name" value="alpha/beta hydrolase"/>
    <property type="match status" value="1"/>
</dbReference>
<protein>
    <submittedName>
        <fullName evidence="4">Alpha/beta fold hydrolase</fullName>
    </submittedName>
    <submittedName>
        <fullName evidence="3">Alpha/beta hydrolase</fullName>
    </submittedName>
</protein>
<accession>A0A6L6GG33</accession>
<feature type="chain" id="PRO_5026939411" evidence="1">
    <location>
        <begin position="30"/>
        <end position="344"/>
    </location>
</feature>
<dbReference type="InterPro" id="IPR050266">
    <property type="entry name" value="AB_hydrolase_sf"/>
</dbReference>
<dbReference type="Proteomes" id="UP001284094">
    <property type="component" value="Unassembled WGS sequence"/>
</dbReference>
<reference evidence="3" key="2">
    <citation type="submission" date="2023-11" db="EMBL/GenBank/DDBJ databases">
        <authorList>
            <person name="Kyselkova M."/>
            <person name="Xanthopoulou K."/>
            <person name="Shestivska V."/>
            <person name="Spanelova P."/>
            <person name="Maixnerova M."/>
            <person name="Higgins P.G."/>
            <person name="Nemec A."/>
        </authorList>
    </citation>
    <scope>NUCLEOTIDE SEQUENCE</scope>
    <source>
        <strain evidence="3">ANC 7225</strain>
    </source>
</reference>
<evidence type="ECO:0000313" key="4">
    <source>
        <dbReference type="EMBL" id="MTD11439.1"/>
    </source>
</evidence>
<dbReference type="InterPro" id="IPR000073">
    <property type="entry name" value="AB_hydrolase_1"/>
</dbReference>
<keyword evidence="6" id="KW-1185">Reference proteome</keyword>
<sequence length="344" mass="38954">MEQINIQFFKLRHAVCISLAVFCSNFSYADKLKDTKNNEANILQNYLKQERSKAGLKTKTLKVGDIVWTYNEGGDISKPTVLLIHGLAGTRDHWNRVAHYLTPHYHVIAPDLPTNGDTTFPKSFDMSIPNITSELRNFAQSIHIDKDLHIAGHSLGGSVATVYASQYPFDTQSLFLLSSAGIYKQANTRYAKDPKTLKNLLVYKQGDFEQVIYKLMTTPPKVPSELKEAQEQILISKSSKTNQAIDQIVKLNRIYTPDTFAQLTRNVEAPTLIMWGKQDQIINYEVASELHQLLKRSEKPIILNNVGHMPIIEAEKLVAQHYLPFLSKTQDLKNPLADKLISFN</sequence>
<keyword evidence="4" id="KW-0378">Hydrolase</keyword>
<keyword evidence="1" id="KW-0732">Signal</keyword>
<evidence type="ECO:0000259" key="2">
    <source>
        <dbReference type="Pfam" id="PF00561"/>
    </source>
</evidence>
<dbReference type="Proteomes" id="UP000473854">
    <property type="component" value="Unassembled WGS sequence"/>
</dbReference>
<reference evidence="4 5" key="1">
    <citation type="submission" date="2019-11" db="EMBL/GenBank/DDBJ databases">
        <authorList>
            <person name="An D."/>
        </authorList>
    </citation>
    <scope>NUCLEOTIDE SEQUENCE [LARGE SCALE GENOMIC DNA]</scope>
    <source>
        <strain evidence="4 5">YIM 103518</strain>
    </source>
</reference>
<dbReference type="AlphaFoldDB" id="A0A6L6GG33"/>
<evidence type="ECO:0000256" key="1">
    <source>
        <dbReference type="SAM" id="SignalP"/>
    </source>
</evidence>
<feature type="signal peptide" evidence="1">
    <location>
        <begin position="1"/>
        <end position="29"/>
    </location>
</feature>
<evidence type="ECO:0000313" key="6">
    <source>
        <dbReference type="Proteomes" id="UP001284094"/>
    </source>
</evidence>
<dbReference type="PANTHER" id="PTHR43798:SF5">
    <property type="entry name" value="MONOACYLGLYCEROL LIPASE ABHD6"/>
    <property type="match status" value="1"/>
</dbReference>
<dbReference type="PRINTS" id="PR00111">
    <property type="entry name" value="ABHYDROLASE"/>
</dbReference>
<dbReference type="GO" id="GO:0046464">
    <property type="term" value="P:acylglycerol catabolic process"/>
    <property type="evidence" value="ECO:0007669"/>
    <property type="project" value="TreeGrafter"/>
</dbReference>
<dbReference type="EMBL" id="WLYL01000023">
    <property type="protein sequence ID" value="MTD11439.1"/>
    <property type="molecule type" value="Genomic_DNA"/>
</dbReference>
<dbReference type="Pfam" id="PF00561">
    <property type="entry name" value="Abhydrolase_1"/>
    <property type="match status" value="1"/>
</dbReference>
<evidence type="ECO:0000313" key="5">
    <source>
        <dbReference type="Proteomes" id="UP000473854"/>
    </source>
</evidence>
<organism evidence="4 5">
    <name type="scientific">Acinetobacter faecalis</name>
    <dbReference type="NCBI Taxonomy" id="2665161"/>
    <lineage>
        <taxon>Bacteria</taxon>
        <taxon>Pseudomonadati</taxon>
        <taxon>Pseudomonadota</taxon>
        <taxon>Gammaproteobacteria</taxon>
        <taxon>Moraxellales</taxon>
        <taxon>Moraxellaceae</taxon>
        <taxon>Acinetobacter</taxon>
    </lineage>
</organism>
<dbReference type="RefSeq" id="WP_154773038.1">
    <property type="nucleotide sequence ID" value="NZ_JAXHPG010000004.1"/>
</dbReference>
<reference evidence="3 6" key="3">
    <citation type="journal article" date="2024" name="Syst. Appl. Microbiol.">
        <title>Evidence for the occurrence of Acinetobacter faecalis in cattle feces and its emended description.</title>
        <authorList>
            <person name="Kyselkova M."/>
            <person name="Xanthopoulou K."/>
            <person name="Shestivska V."/>
            <person name="Spanelova P."/>
            <person name="Maixnerova M."/>
            <person name="Higgins P.G."/>
            <person name="Nemec A."/>
        </authorList>
    </citation>
    <scope>NUCLEOTIDE SEQUENCE [LARGE SCALE GENOMIC DNA]</scope>
    <source>
        <strain evidence="3 6">ANC 7225</strain>
    </source>
</reference>